<dbReference type="InterPro" id="IPR050709">
    <property type="entry name" value="Biotin_Carboxyl_Carrier/Decarb"/>
</dbReference>
<evidence type="ECO:0000256" key="7">
    <source>
        <dbReference type="ARBA" id="ARBA00023267"/>
    </source>
</evidence>
<dbReference type="EMBL" id="DPVV01000578">
    <property type="protein sequence ID" value="HCL04216.1"/>
    <property type="molecule type" value="Genomic_DNA"/>
</dbReference>
<dbReference type="Gene3D" id="2.40.50.100">
    <property type="match status" value="1"/>
</dbReference>
<comment type="function">
    <text evidence="8">This protein is a component of the acetyl coenzyme A carboxylase complex; first, biotin carboxylase catalyzes the carboxylation of the carrier protein and then the transcarboxylase transfers the carboxyl group to form malonyl-CoA.</text>
</comment>
<dbReference type="PANTHER" id="PTHR45266">
    <property type="entry name" value="OXALOACETATE DECARBOXYLASE ALPHA CHAIN"/>
    <property type="match status" value="1"/>
</dbReference>
<evidence type="ECO:0000256" key="4">
    <source>
        <dbReference type="ARBA" id="ARBA00022832"/>
    </source>
</evidence>
<evidence type="ECO:0000313" key="10">
    <source>
        <dbReference type="EMBL" id="HCL04216.1"/>
    </source>
</evidence>
<protein>
    <recommendedName>
        <fullName evidence="2 8">Biotin carboxyl carrier protein of acetyl-CoA carboxylase</fullName>
    </recommendedName>
</protein>
<name>A0A3D2XB74_9FIRM</name>
<accession>A0A3D2XB74</accession>
<keyword evidence="5 8" id="KW-0443">Lipid metabolism</keyword>
<dbReference type="InterPro" id="IPR011053">
    <property type="entry name" value="Single_hybrid_motif"/>
</dbReference>
<evidence type="ECO:0000256" key="1">
    <source>
        <dbReference type="ARBA" id="ARBA00005194"/>
    </source>
</evidence>
<dbReference type="Pfam" id="PF00364">
    <property type="entry name" value="Biotin_lipoyl"/>
    <property type="match status" value="1"/>
</dbReference>
<evidence type="ECO:0000256" key="3">
    <source>
        <dbReference type="ARBA" id="ARBA00022516"/>
    </source>
</evidence>
<evidence type="ECO:0000256" key="8">
    <source>
        <dbReference type="RuleBase" id="RU364072"/>
    </source>
</evidence>
<dbReference type="UniPathway" id="UPA00094"/>
<dbReference type="PROSITE" id="PS50968">
    <property type="entry name" value="BIOTINYL_LIPOYL"/>
    <property type="match status" value="1"/>
</dbReference>
<dbReference type="PROSITE" id="PS00188">
    <property type="entry name" value="BIOTIN"/>
    <property type="match status" value="1"/>
</dbReference>
<dbReference type="InterPro" id="IPR000089">
    <property type="entry name" value="Biotin_lipoyl"/>
</dbReference>
<dbReference type="PANTHER" id="PTHR45266:SF3">
    <property type="entry name" value="OXALOACETATE DECARBOXYLASE ALPHA CHAIN"/>
    <property type="match status" value="1"/>
</dbReference>
<keyword evidence="7 8" id="KW-0092">Biotin</keyword>
<organism evidence="10 11">
    <name type="scientific">Lachnoclostridium phytofermentans</name>
    <dbReference type="NCBI Taxonomy" id="66219"/>
    <lineage>
        <taxon>Bacteria</taxon>
        <taxon>Bacillati</taxon>
        <taxon>Bacillota</taxon>
        <taxon>Clostridia</taxon>
        <taxon>Lachnospirales</taxon>
        <taxon>Lachnospiraceae</taxon>
    </lineage>
</organism>
<evidence type="ECO:0000256" key="2">
    <source>
        <dbReference type="ARBA" id="ARBA00017562"/>
    </source>
</evidence>
<comment type="pathway">
    <text evidence="1 8">Lipid metabolism; fatty acid biosynthesis.</text>
</comment>
<dbReference type="GO" id="GO:0006633">
    <property type="term" value="P:fatty acid biosynthetic process"/>
    <property type="evidence" value="ECO:0007669"/>
    <property type="project" value="UniProtKB-UniPathway"/>
</dbReference>
<dbReference type="CDD" id="cd06850">
    <property type="entry name" value="biotinyl_domain"/>
    <property type="match status" value="1"/>
</dbReference>
<proteinExistence type="predicted"/>
<keyword evidence="4 8" id="KW-0276">Fatty acid metabolism</keyword>
<evidence type="ECO:0000256" key="5">
    <source>
        <dbReference type="ARBA" id="ARBA00023098"/>
    </source>
</evidence>
<gene>
    <name evidence="10" type="ORF">DHW61_17720</name>
</gene>
<reference evidence="10 11" key="1">
    <citation type="journal article" date="2018" name="Nat. Biotechnol.">
        <title>A standardized bacterial taxonomy based on genome phylogeny substantially revises the tree of life.</title>
        <authorList>
            <person name="Parks D.H."/>
            <person name="Chuvochina M."/>
            <person name="Waite D.W."/>
            <person name="Rinke C."/>
            <person name="Skarshewski A."/>
            <person name="Chaumeil P.A."/>
            <person name="Hugenholtz P."/>
        </authorList>
    </citation>
    <scope>NUCLEOTIDE SEQUENCE [LARGE SCALE GENOMIC DNA]</scope>
    <source>
        <strain evidence="10">UBA11728</strain>
    </source>
</reference>
<evidence type="ECO:0000256" key="6">
    <source>
        <dbReference type="ARBA" id="ARBA00023160"/>
    </source>
</evidence>
<keyword evidence="6 8" id="KW-0275">Fatty acid biosynthesis</keyword>
<evidence type="ECO:0000313" key="11">
    <source>
        <dbReference type="Proteomes" id="UP000262969"/>
    </source>
</evidence>
<dbReference type="AlphaFoldDB" id="A0A3D2XB74"/>
<sequence length="143" mass="15903">MEIKDIIALIEAVSSSKLTSFTYEEGETKLSFELNHELLITDATKVEAANAISEQDCILKDTVPCNIITCPMVGTFYCAKGEGEEPFIHVGDKVMKGQVVGIVEAMKLMNEIESPYDGFVEEILVKNQEMVGFDQKLVRIRPL</sequence>
<comment type="caution">
    <text evidence="10">The sequence shown here is derived from an EMBL/GenBank/DDBJ whole genome shotgun (WGS) entry which is preliminary data.</text>
</comment>
<dbReference type="Proteomes" id="UP000262969">
    <property type="component" value="Unassembled WGS sequence"/>
</dbReference>
<keyword evidence="3 8" id="KW-0444">Lipid biosynthesis</keyword>
<dbReference type="InterPro" id="IPR001249">
    <property type="entry name" value="AcCoA_biotinCC"/>
</dbReference>
<dbReference type="InterPro" id="IPR001882">
    <property type="entry name" value="Biotin_BS"/>
</dbReference>
<dbReference type="SUPFAM" id="SSF51230">
    <property type="entry name" value="Single hybrid motif"/>
    <property type="match status" value="1"/>
</dbReference>
<evidence type="ECO:0000259" key="9">
    <source>
        <dbReference type="PROSITE" id="PS50968"/>
    </source>
</evidence>
<dbReference type="PRINTS" id="PR01071">
    <property type="entry name" value="ACOABIOTINCC"/>
</dbReference>
<dbReference type="GO" id="GO:0003989">
    <property type="term" value="F:acetyl-CoA carboxylase activity"/>
    <property type="evidence" value="ECO:0007669"/>
    <property type="project" value="InterPro"/>
</dbReference>
<feature type="domain" description="Lipoyl-binding" evidence="9">
    <location>
        <begin position="58"/>
        <end position="141"/>
    </location>
</feature>
<dbReference type="GO" id="GO:0009317">
    <property type="term" value="C:acetyl-CoA carboxylase complex"/>
    <property type="evidence" value="ECO:0007669"/>
    <property type="project" value="InterPro"/>
</dbReference>